<evidence type="ECO:0000313" key="2">
    <source>
        <dbReference type="EMBL" id="GAA2667970.1"/>
    </source>
</evidence>
<accession>A0ABN3S4P1</accession>
<dbReference type="Proteomes" id="UP001501666">
    <property type="component" value="Unassembled WGS sequence"/>
</dbReference>
<feature type="chain" id="PRO_5046061199" evidence="1">
    <location>
        <begin position="32"/>
        <end position="169"/>
    </location>
</feature>
<evidence type="ECO:0000313" key="3">
    <source>
        <dbReference type="Proteomes" id="UP001501666"/>
    </source>
</evidence>
<name>A0ABN3S4P1_9ACTN</name>
<keyword evidence="3" id="KW-1185">Reference proteome</keyword>
<organism evidence="2 3">
    <name type="scientific">Nonomuraea recticatena</name>
    <dbReference type="NCBI Taxonomy" id="46178"/>
    <lineage>
        <taxon>Bacteria</taxon>
        <taxon>Bacillati</taxon>
        <taxon>Actinomycetota</taxon>
        <taxon>Actinomycetes</taxon>
        <taxon>Streptosporangiales</taxon>
        <taxon>Streptosporangiaceae</taxon>
        <taxon>Nonomuraea</taxon>
    </lineage>
</organism>
<comment type="caution">
    <text evidence="2">The sequence shown here is derived from an EMBL/GenBank/DDBJ whole genome shotgun (WGS) entry which is preliminary data.</text>
</comment>
<gene>
    <name evidence="2" type="ORF">GCM10010412_045790</name>
</gene>
<sequence>MKKQTRRIGRTALAAALAGGLVLAASPPSLAEQKLTLGPTGYGTLKLGMTAAKARATGKIVRKSIGAPASCTTWDLKEQRYGNDRAGVFISKKRGLAVIVAPGRVRTPQGIGRNSSSAQLKAAYPDVKNGPLGFTAKVPGNPKASYVFNVTKNGVLAVILVSNSQDCLQ</sequence>
<reference evidence="2 3" key="1">
    <citation type="journal article" date="2019" name="Int. J. Syst. Evol. Microbiol.">
        <title>The Global Catalogue of Microorganisms (GCM) 10K type strain sequencing project: providing services to taxonomists for standard genome sequencing and annotation.</title>
        <authorList>
            <consortium name="The Broad Institute Genomics Platform"/>
            <consortium name="The Broad Institute Genome Sequencing Center for Infectious Disease"/>
            <person name="Wu L."/>
            <person name="Ma J."/>
        </authorList>
    </citation>
    <scope>NUCLEOTIDE SEQUENCE [LARGE SCALE GENOMIC DNA]</scope>
    <source>
        <strain evidence="2 3">JCM 6835</strain>
    </source>
</reference>
<keyword evidence="1" id="KW-0732">Signal</keyword>
<evidence type="ECO:0000256" key="1">
    <source>
        <dbReference type="SAM" id="SignalP"/>
    </source>
</evidence>
<dbReference type="RefSeq" id="WP_346149391.1">
    <property type="nucleotide sequence ID" value="NZ_BAAATE010000011.1"/>
</dbReference>
<protein>
    <submittedName>
        <fullName evidence="2">Uncharacterized protein</fullName>
    </submittedName>
</protein>
<proteinExistence type="predicted"/>
<feature type="signal peptide" evidence="1">
    <location>
        <begin position="1"/>
        <end position="31"/>
    </location>
</feature>
<dbReference type="EMBL" id="BAAATE010000011">
    <property type="protein sequence ID" value="GAA2667970.1"/>
    <property type="molecule type" value="Genomic_DNA"/>
</dbReference>